<gene>
    <name evidence="2" type="ORF">STRUR_1788</name>
</gene>
<dbReference type="eggNOG" id="COG0607">
    <property type="taxonomic scope" value="Bacteria"/>
</dbReference>
<sequence>METISVKSLNELMAKEAINLIDVREKEEYDSFHIPCAKNIPLSDVYHDKMSLDKEDTYYIVCKGGTRSRKAAEFLADHGYNVVDVMGGTLAWGEMFPRS</sequence>
<reference evidence="2 3" key="1">
    <citation type="journal article" date="2014" name="Int. J. Syst. Evol. Microbiol.">
        <title>Phylogenomics and the dynamic genome evolution of the genus Streptococcus.</title>
        <authorList>
            <consortium name="The Broad Institute Genome Sequencing Platform"/>
            <person name="Richards V.P."/>
            <person name="Palmer S.R."/>
            <person name="Pavinski Bitar P.D."/>
            <person name="Qin X."/>
            <person name="Weinstock G.M."/>
            <person name="Highlander S.K."/>
            <person name="Town C.D."/>
            <person name="Burne R.A."/>
            <person name="Stanhope M.J."/>
        </authorList>
    </citation>
    <scope>NUCLEOTIDE SEQUENCE [LARGE SCALE GENOMIC DNA]</scope>
    <source>
        <strain evidence="2 3">2285-97</strain>
    </source>
</reference>
<dbReference type="PANTHER" id="PTHR43031:SF17">
    <property type="entry name" value="SULFURTRANSFERASE YTWF-RELATED"/>
    <property type="match status" value="1"/>
</dbReference>
<evidence type="ECO:0000313" key="3">
    <source>
        <dbReference type="Proteomes" id="UP000005388"/>
    </source>
</evidence>
<dbReference type="PANTHER" id="PTHR43031">
    <property type="entry name" value="FAD-DEPENDENT OXIDOREDUCTASE"/>
    <property type="match status" value="1"/>
</dbReference>
<dbReference type="STRING" id="764291.STRUR_1788"/>
<keyword evidence="3" id="KW-1185">Reference proteome</keyword>
<dbReference type="SUPFAM" id="SSF52821">
    <property type="entry name" value="Rhodanese/Cell cycle control phosphatase"/>
    <property type="match status" value="1"/>
</dbReference>
<evidence type="ECO:0000259" key="1">
    <source>
        <dbReference type="PROSITE" id="PS50206"/>
    </source>
</evidence>
<dbReference type="InterPro" id="IPR050229">
    <property type="entry name" value="GlpE_sulfurtransferase"/>
</dbReference>
<dbReference type="Proteomes" id="UP000005388">
    <property type="component" value="Unassembled WGS sequence"/>
</dbReference>
<organism evidence="2 3">
    <name type="scientific">Streptococcus urinalis 2285-97</name>
    <dbReference type="NCBI Taxonomy" id="764291"/>
    <lineage>
        <taxon>Bacteria</taxon>
        <taxon>Bacillati</taxon>
        <taxon>Bacillota</taxon>
        <taxon>Bacilli</taxon>
        <taxon>Lactobacillales</taxon>
        <taxon>Streptococcaceae</taxon>
        <taxon>Streptococcus</taxon>
    </lineage>
</organism>
<evidence type="ECO:0000313" key="2">
    <source>
        <dbReference type="EMBL" id="EHJ57069.1"/>
    </source>
</evidence>
<proteinExistence type="predicted"/>
<dbReference type="Pfam" id="PF00581">
    <property type="entry name" value="Rhodanese"/>
    <property type="match status" value="1"/>
</dbReference>
<dbReference type="InterPro" id="IPR036873">
    <property type="entry name" value="Rhodanese-like_dom_sf"/>
</dbReference>
<dbReference type="InterPro" id="IPR001763">
    <property type="entry name" value="Rhodanese-like_dom"/>
</dbReference>
<name>G5KCW6_9STRE</name>
<dbReference type="Gene3D" id="3.40.250.10">
    <property type="entry name" value="Rhodanese-like domain"/>
    <property type="match status" value="1"/>
</dbReference>
<comment type="caution">
    <text evidence="2">The sequence shown here is derived from an EMBL/GenBank/DDBJ whole genome shotgun (WGS) entry which is preliminary data.</text>
</comment>
<feature type="domain" description="Rhodanese" evidence="1">
    <location>
        <begin position="14"/>
        <end position="97"/>
    </location>
</feature>
<dbReference type="AlphaFoldDB" id="G5KCW6"/>
<dbReference type="RefSeq" id="WP_006739800.1">
    <property type="nucleotide sequence ID" value="NZ_AEUZ02000001.1"/>
</dbReference>
<accession>G5KCW6</accession>
<dbReference type="CDD" id="cd00158">
    <property type="entry name" value="RHOD"/>
    <property type="match status" value="1"/>
</dbReference>
<dbReference type="PROSITE" id="PS50206">
    <property type="entry name" value="RHODANESE_3"/>
    <property type="match status" value="1"/>
</dbReference>
<dbReference type="SMART" id="SM00450">
    <property type="entry name" value="RHOD"/>
    <property type="match status" value="1"/>
</dbReference>
<dbReference type="EMBL" id="AEUZ02000001">
    <property type="protein sequence ID" value="EHJ57069.1"/>
    <property type="molecule type" value="Genomic_DNA"/>
</dbReference>
<protein>
    <submittedName>
        <fullName evidence="2">Rhodanese-like protein</fullName>
    </submittedName>
</protein>